<evidence type="ECO:0000313" key="4">
    <source>
        <dbReference type="EMBL" id="KAG7336934.1"/>
    </source>
</evidence>
<dbReference type="PANTHER" id="PTHR22881:SF27">
    <property type="entry name" value="BROMODOMAIN CONTAINING 7_9"/>
    <property type="match status" value="1"/>
</dbReference>
<proteinExistence type="predicted"/>
<feature type="region of interest" description="Disordered" evidence="2">
    <location>
        <begin position="992"/>
        <end position="1017"/>
    </location>
</feature>
<feature type="compositionally biased region" description="Polar residues" evidence="2">
    <location>
        <begin position="71"/>
        <end position="87"/>
    </location>
</feature>
<name>A0A9K3K4E2_9STRA</name>
<dbReference type="Proteomes" id="UP000693970">
    <property type="component" value="Unassembled WGS sequence"/>
</dbReference>
<feature type="compositionally biased region" description="Polar residues" evidence="2">
    <location>
        <begin position="307"/>
        <end position="324"/>
    </location>
</feature>
<keyword evidence="6" id="KW-1185">Reference proteome</keyword>
<dbReference type="EMBL" id="JAGRRH010000100">
    <property type="protein sequence ID" value="KAG7336934.1"/>
    <property type="molecule type" value="Genomic_DNA"/>
</dbReference>
<dbReference type="PROSITE" id="PS50014">
    <property type="entry name" value="BROMODOMAIN_2"/>
    <property type="match status" value="1"/>
</dbReference>
<evidence type="ECO:0000313" key="5">
    <source>
        <dbReference type="EMBL" id="KAG7361327.1"/>
    </source>
</evidence>
<keyword evidence="1" id="KW-0103">Bromodomain</keyword>
<feature type="domain" description="Bromo" evidence="3">
    <location>
        <begin position="511"/>
        <end position="581"/>
    </location>
</feature>
<dbReference type="PANTHER" id="PTHR22881">
    <property type="entry name" value="BROMODOMAIN CONTAINING PROTEIN"/>
    <property type="match status" value="1"/>
</dbReference>
<protein>
    <submittedName>
        <fullName evidence="4">Bromodomain containing protein</fullName>
    </submittedName>
</protein>
<feature type="region of interest" description="Disordered" evidence="2">
    <location>
        <begin position="883"/>
        <end position="902"/>
    </location>
</feature>
<evidence type="ECO:0000259" key="3">
    <source>
        <dbReference type="PROSITE" id="PS50014"/>
    </source>
</evidence>
<accession>A0A9K3K4E2</accession>
<feature type="region of interest" description="Disordered" evidence="2">
    <location>
        <begin position="452"/>
        <end position="490"/>
    </location>
</feature>
<feature type="compositionally biased region" description="Polar residues" evidence="2">
    <location>
        <begin position="481"/>
        <end position="490"/>
    </location>
</feature>
<dbReference type="InterPro" id="IPR001487">
    <property type="entry name" value="Bromodomain"/>
</dbReference>
<dbReference type="AlphaFoldDB" id="A0A9K3K4E2"/>
<feature type="region of interest" description="Disordered" evidence="2">
    <location>
        <begin position="68"/>
        <end position="87"/>
    </location>
</feature>
<dbReference type="Pfam" id="PF00439">
    <property type="entry name" value="Bromodomain"/>
    <property type="match status" value="1"/>
</dbReference>
<dbReference type="EMBL" id="JAGRRH010000013">
    <property type="protein sequence ID" value="KAG7361327.1"/>
    <property type="molecule type" value="Genomic_DNA"/>
</dbReference>
<dbReference type="InterPro" id="IPR051831">
    <property type="entry name" value="Bromodomain_contain_prot"/>
</dbReference>
<gene>
    <name evidence="4" type="ORF">IV203_017707</name>
    <name evidence="5" type="ORF">IV203_036427</name>
</gene>
<sequence>MADNTKMPAFSIGPKAQREVRNALAKSRNPAETINQYQTMHSLHSMFAKAFGTTPMYASSAVDDVEASSANNNSGATRNSGRGYATVNTTSADKKNIETLDTDSVLKFLGHLGVSQYEVYKRVSDSLQKQLEDELRKVTAHGPLLHLLQNCWPYATANAEFRPILWAVLRQLGEHTPLAVLQALAERDKKNGQLKHIEIFRPLPPLLKRLCWEADWTDKVPAEQENNVETTPKQYLKMVQSTLLYETLHPLIESYTFTPLLVDSSDKFFVHSTLERRIHTSQRRALVNTTSIAVSAATGATPGTATSILGKTGSSKTNESTGSSLDSLAQAGRAVSQIRNMLSDTKSGSASYRPLLLHAIVSMLMARHGALASASKTGTEQGLLAGQTHLHCTLLADILLSTSGPLPNEFANIHSLARVLDDAVARGVFTDKDLLTVQQTLKLIYSAEQCVDEDNGNNDSPKKKKQKTQKEADGDDEFTPSGKSSSLKNMPNKSLIRQLNQIIISGLTAMKGSDPQSLFLNPVTDAIAPGYSKIIKKPMSISTMERKIEHNQYASVEDWEADVRLMFKNCVDYNKGDGGLWFRGEAKRQLKLYTDEILPQAKNLYTIELQKRNFEEEAVSKGRKQEEEEKSNLKIAPLDPITKTRKVEAKEYSLSMPAVAGMLLADPFVIRILLDRILRSIRLDTNNGAGIPAEHQVVPSLMQILFLAQWSPSICAIRGRQFIVSESGLVLPKTAESPETLLPYTSLRQYLPVMVHLLRDADLDKRLAVGGDLHSVARSEIIRPAPKVLSETPYGSPSQIVLAILEGTYIYVCLPGNSQDVSLSLTFLKFSDVFQQIANGPVWEERSFFKCLLPSILRHKARLSKTVRDVMISTWIDWLKTPRTQTSSDTPKSSRKKRKKGSMESPAHEYLICLLNDWASSFGNQVMPRDLLLKVATEVVEVVDDTEVDLERKFRSLWKREDKGFKPIKAQYERLLALLPETHSKQFKNVTGIDADDRDGKTATEDAEEVPVVETNT</sequence>
<organism evidence="4 6">
    <name type="scientific">Nitzschia inconspicua</name>
    <dbReference type="NCBI Taxonomy" id="303405"/>
    <lineage>
        <taxon>Eukaryota</taxon>
        <taxon>Sar</taxon>
        <taxon>Stramenopiles</taxon>
        <taxon>Ochrophyta</taxon>
        <taxon>Bacillariophyta</taxon>
        <taxon>Bacillariophyceae</taxon>
        <taxon>Bacillariophycidae</taxon>
        <taxon>Bacillariales</taxon>
        <taxon>Bacillariaceae</taxon>
        <taxon>Nitzschia</taxon>
    </lineage>
</organism>
<reference evidence="4" key="1">
    <citation type="journal article" date="2021" name="Sci. Rep.">
        <title>Diploid genomic architecture of Nitzschia inconspicua, an elite biomass production diatom.</title>
        <authorList>
            <person name="Oliver A."/>
            <person name="Podell S."/>
            <person name="Pinowska A."/>
            <person name="Traller J.C."/>
            <person name="Smith S.R."/>
            <person name="McClure R."/>
            <person name="Beliaev A."/>
            <person name="Bohutskyi P."/>
            <person name="Hill E.A."/>
            <person name="Rabines A."/>
            <person name="Zheng H."/>
            <person name="Allen L.Z."/>
            <person name="Kuo A."/>
            <person name="Grigoriev I.V."/>
            <person name="Allen A.E."/>
            <person name="Hazlebeck D."/>
            <person name="Allen E.E."/>
        </authorList>
    </citation>
    <scope>NUCLEOTIDE SEQUENCE</scope>
    <source>
        <strain evidence="4">Hildebrandi</strain>
    </source>
</reference>
<dbReference type="OrthoDB" id="21449at2759"/>
<reference evidence="4" key="2">
    <citation type="submission" date="2021-04" db="EMBL/GenBank/DDBJ databases">
        <authorList>
            <person name="Podell S."/>
        </authorList>
    </citation>
    <scope>NUCLEOTIDE SEQUENCE</scope>
    <source>
        <strain evidence="4">Hildebrandi</strain>
    </source>
</reference>
<evidence type="ECO:0000313" key="6">
    <source>
        <dbReference type="Proteomes" id="UP000693970"/>
    </source>
</evidence>
<feature type="region of interest" description="Disordered" evidence="2">
    <location>
        <begin position="304"/>
        <end position="324"/>
    </location>
</feature>
<dbReference type="SMART" id="SM00297">
    <property type="entry name" value="BROMO"/>
    <property type="match status" value="1"/>
</dbReference>
<evidence type="ECO:0000256" key="1">
    <source>
        <dbReference type="PROSITE-ProRule" id="PRU00035"/>
    </source>
</evidence>
<evidence type="ECO:0000256" key="2">
    <source>
        <dbReference type="SAM" id="MobiDB-lite"/>
    </source>
</evidence>
<comment type="caution">
    <text evidence="4">The sequence shown here is derived from an EMBL/GenBank/DDBJ whole genome shotgun (WGS) entry which is preliminary data.</text>
</comment>